<feature type="transmembrane region" description="Helical" evidence="1">
    <location>
        <begin position="87"/>
        <end position="108"/>
    </location>
</feature>
<feature type="transmembrane region" description="Helical" evidence="1">
    <location>
        <begin position="50"/>
        <end position="75"/>
    </location>
</feature>
<evidence type="ECO:0000313" key="2">
    <source>
        <dbReference type="EMBL" id="MBV3387488.1"/>
    </source>
</evidence>
<gene>
    <name evidence="2" type="ORF">KSW82_07015</name>
</gene>
<protein>
    <submittedName>
        <fullName evidence="2">Uncharacterized protein</fullName>
    </submittedName>
</protein>
<feature type="transmembrane region" description="Helical" evidence="1">
    <location>
        <begin position="120"/>
        <end position="139"/>
    </location>
</feature>
<dbReference type="EMBL" id="JAHOEI010000019">
    <property type="protein sequence ID" value="MBV3387488.1"/>
    <property type="molecule type" value="Genomic_DNA"/>
</dbReference>
<keyword evidence="1" id="KW-0472">Membrane</keyword>
<sequence>MIGNLFICIAAWIVIACPAFNSLFDGQGFVGLPMLYKTETWHYRCIEAPIFSFFESIVLIWGAFSAICLLGRVFSGLLKKIAMQSEFLYLMAGLGVLVPFTSDVDYYMVFRIWRFPFYRAYLVLVVSVLLISVILYYVVFRLALKSEGYAQIDSFIKFNLKLYFWFIILCCVALLLAKVVV</sequence>
<proteinExistence type="predicted"/>
<organism evidence="2 3">
    <name type="scientific">Segatella copri</name>
    <dbReference type="NCBI Taxonomy" id="165179"/>
    <lineage>
        <taxon>Bacteria</taxon>
        <taxon>Pseudomonadati</taxon>
        <taxon>Bacteroidota</taxon>
        <taxon>Bacteroidia</taxon>
        <taxon>Bacteroidales</taxon>
        <taxon>Prevotellaceae</taxon>
        <taxon>Segatella</taxon>
    </lineage>
</organism>
<evidence type="ECO:0000256" key="1">
    <source>
        <dbReference type="SAM" id="Phobius"/>
    </source>
</evidence>
<name>A0AAW4N127_9BACT</name>
<feature type="transmembrane region" description="Helical" evidence="1">
    <location>
        <begin position="160"/>
        <end position="180"/>
    </location>
</feature>
<accession>A0AAW4N127</accession>
<keyword evidence="1" id="KW-1133">Transmembrane helix</keyword>
<reference evidence="2" key="1">
    <citation type="submission" date="2021-06" db="EMBL/GenBank/DDBJ databases">
        <title>Collection of gut derived symbiotic bacterial strains cultured from healthy donors.</title>
        <authorList>
            <person name="Lin H."/>
            <person name="Littmann E."/>
            <person name="Pamer E.G."/>
        </authorList>
    </citation>
    <scope>NUCLEOTIDE SEQUENCE</scope>
    <source>
        <strain evidence="2">MSK.21.74</strain>
    </source>
</reference>
<dbReference type="RefSeq" id="WP_217743790.1">
    <property type="nucleotide sequence ID" value="NZ_JAHOEI010000019.1"/>
</dbReference>
<keyword evidence="1" id="KW-0812">Transmembrane</keyword>
<dbReference type="Proteomes" id="UP001196765">
    <property type="component" value="Unassembled WGS sequence"/>
</dbReference>
<comment type="caution">
    <text evidence="2">The sequence shown here is derived from an EMBL/GenBank/DDBJ whole genome shotgun (WGS) entry which is preliminary data.</text>
</comment>
<dbReference type="AlphaFoldDB" id="A0AAW4N127"/>
<evidence type="ECO:0000313" key="3">
    <source>
        <dbReference type="Proteomes" id="UP001196765"/>
    </source>
</evidence>